<keyword evidence="3" id="KW-1185">Reference proteome</keyword>
<evidence type="ECO:0000256" key="1">
    <source>
        <dbReference type="SAM" id="SignalP"/>
    </source>
</evidence>
<organism evidence="2 3">
    <name type="scientific">Galerina marginata (strain CBS 339.88)</name>
    <dbReference type="NCBI Taxonomy" id="685588"/>
    <lineage>
        <taxon>Eukaryota</taxon>
        <taxon>Fungi</taxon>
        <taxon>Dikarya</taxon>
        <taxon>Basidiomycota</taxon>
        <taxon>Agaricomycotina</taxon>
        <taxon>Agaricomycetes</taxon>
        <taxon>Agaricomycetidae</taxon>
        <taxon>Agaricales</taxon>
        <taxon>Agaricineae</taxon>
        <taxon>Strophariaceae</taxon>
        <taxon>Galerina</taxon>
    </lineage>
</organism>
<accession>A0A067SJS3</accession>
<name>A0A067SJS3_GALM3</name>
<gene>
    <name evidence="2" type="ORF">GALMADRAFT_213935</name>
</gene>
<feature type="signal peptide" evidence="1">
    <location>
        <begin position="1"/>
        <end position="24"/>
    </location>
</feature>
<evidence type="ECO:0000313" key="3">
    <source>
        <dbReference type="Proteomes" id="UP000027222"/>
    </source>
</evidence>
<sequence>MVQLTSKIVGLTTVLSALWSVTAALSPGSYFMENVGFGLRVLAGSSPGVVLAQEGLAVGAFPFTVDSTMTTLFNEESQQFVVVDASDGGSAGSGVFLCNTTFPVPPFIPIGNSDWTFVQGLGERSRRPTPPVVVRMRTVKTTAGVGWRHGGNKAVKGSGTRKGSNRDQKYRSFLSTALAILSIWCRRFGSLRAVATSGDGGRRNSVVGSWYPQGIPVMSSLISADVVRESEKAPADMEHGRPPYHCEQGSWEKNWNEDEEGGRRATCSWLEYVADAN</sequence>
<proteinExistence type="predicted"/>
<keyword evidence="1" id="KW-0732">Signal</keyword>
<feature type="chain" id="PRO_5001645831" evidence="1">
    <location>
        <begin position="25"/>
        <end position="277"/>
    </location>
</feature>
<dbReference type="AlphaFoldDB" id="A0A067SJS3"/>
<dbReference type="Proteomes" id="UP000027222">
    <property type="component" value="Unassembled WGS sequence"/>
</dbReference>
<reference evidence="3" key="1">
    <citation type="journal article" date="2014" name="Proc. Natl. Acad. Sci. U.S.A.">
        <title>Extensive sampling of basidiomycete genomes demonstrates inadequacy of the white-rot/brown-rot paradigm for wood decay fungi.</title>
        <authorList>
            <person name="Riley R."/>
            <person name="Salamov A.A."/>
            <person name="Brown D.W."/>
            <person name="Nagy L.G."/>
            <person name="Floudas D."/>
            <person name="Held B.W."/>
            <person name="Levasseur A."/>
            <person name="Lombard V."/>
            <person name="Morin E."/>
            <person name="Otillar R."/>
            <person name="Lindquist E.A."/>
            <person name="Sun H."/>
            <person name="LaButti K.M."/>
            <person name="Schmutz J."/>
            <person name="Jabbour D."/>
            <person name="Luo H."/>
            <person name="Baker S.E."/>
            <person name="Pisabarro A.G."/>
            <person name="Walton J.D."/>
            <person name="Blanchette R.A."/>
            <person name="Henrissat B."/>
            <person name="Martin F."/>
            <person name="Cullen D."/>
            <person name="Hibbett D.S."/>
            <person name="Grigoriev I.V."/>
        </authorList>
    </citation>
    <scope>NUCLEOTIDE SEQUENCE [LARGE SCALE GENOMIC DNA]</scope>
    <source>
        <strain evidence="3">CBS 339.88</strain>
    </source>
</reference>
<dbReference type="EMBL" id="KL142393">
    <property type="protein sequence ID" value="KDR71215.1"/>
    <property type="molecule type" value="Genomic_DNA"/>
</dbReference>
<evidence type="ECO:0000313" key="2">
    <source>
        <dbReference type="EMBL" id="KDR71215.1"/>
    </source>
</evidence>
<dbReference type="HOGENOM" id="CLU_1004899_0_0_1"/>
<protein>
    <submittedName>
        <fullName evidence="2">Uncharacterized protein</fullName>
    </submittedName>
</protein>